<dbReference type="PANTHER" id="PTHR37017">
    <property type="entry name" value="AB HYDROLASE-1 DOMAIN-CONTAINING PROTEIN-RELATED"/>
    <property type="match status" value="1"/>
</dbReference>
<sequence length="81" mass="9012">MSIIQKPVNTKIVGITFQSAAWKEKPSWYLIAKQDKVIPATTQLMMAKRIPIIGVDTNQAPLVSKPEEMVDFILKATQTVA</sequence>
<dbReference type="Gene3D" id="3.40.50.1820">
    <property type="entry name" value="alpha/beta hydrolase"/>
    <property type="match status" value="1"/>
</dbReference>
<evidence type="ECO:0000313" key="1">
    <source>
        <dbReference type="EMBL" id="QPB42437.1"/>
    </source>
</evidence>
<dbReference type="InterPro" id="IPR029058">
    <property type="entry name" value="AB_hydrolase_fold"/>
</dbReference>
<name>A0ABX6UWE8_9PAST</name>
<proteinExistence type="predicted"/>
<dbReference type="PANTHER" id="PTHR37017:SF11">
    <property type="entry name" value="ESTERASE_LIPASE_THIOESTERASE DOMAIN-CONTAINING PROTEIN"/>
    <property type="match status" value="1"/>
</dbReference>
<dbReference type="EMBL" id="CP063056">
    <property type="protein sequence ID" value="QPB42437.1"/>
    <property type="molecule type" value="Genomic_DNA"/>
</dbReference>
<accession>A0ABX6UWE8</accession>
<dbReference type="Proteomes" id="UP000663069">
    <property type="component" value="Chromosome"/>
</dbReference>
<dbReference type="InterPro" id="IPR052897">
    <property type="entry name" value="Sec-Metab_Biosynth_Hydrolase"/>
</dbReference>
<keyword evidence="2" id="KW-1185">Reference proteome</keyword>
<reference evidence="1 2" key="1">
    <citation type="submission" date="2020-10" db="EMBL/GenBank/DDBJ databases">
        <title>Genome Sequencing of Rodentibacter spp. strain DSM111151.</title>
        <authorList>
            <person name="Benga L."/>
            <person name="Lautwein T."/>
        </authorList>
    </citation>
    <scope>NUCLEOTIDE SEQUENCE [LARGE SCALE GENOMIC DNA]</scope>
    <source>
        <strain evidence="1 2">DSM 111151</strain>
    </source>
</reference>
<organism evidence="1 2">
    <name type="scientific">Rodentibacter haemolyticus</name>
    <dbReference type="NCBI Taxonomy" id="2778911"/>
    <lineage>
        <taxon>Bacteria</taxon>
        <taxon>Pseudomonadati</taxon>
        <taxon>Pseudomonadota</taxon>
        <taxon>Gammaproteobacteria</taxon>
        <taxon>Pasteurellales</taxon>
        <taxon>Pasteurellaceae</taxon>
        <taxon>Rodentibacter</taxon>
    </lineage>
</organism>
<protein>
    <submittedName>
        <fullName evidence="1">Uncharacterized protein</fullName>
    </submittedName>
</protein>
<dbReference type="RefSeq" id="WP_194812017.1">
    <property type="nucleotide sequence ID" value="NZ_CP063056.1"/>
</dbReference>
<evidence type="ECO:0000313" key="2">
    <source>
        <dbReference type="Proteomes" id="UP000663069"/>
    </source>
</evidence>
<gene>
    <name evidence="1" type="ORF">IHV77_11160</name>
</gene>